<comment type="caution">
    <text evidence="2">The sequence shown here is derived from an EMBL/GenBank/DDBJ whole genome shotgun (WGS) entry which is preliminary data.</text>
</comment>
<evidence type="ECO:0000313" key="2">
    <source>
        <dbReference type="EMBL" id="KAK9515680.1"/>
    </source>
</evidence>
<reference evidence="2 3" key="1">
    <citation type="journal article" date="2024" name="Genome Biol. Evol.">
        <title>Chromosome-level genome assembly of the viviparous eelpout Zoarces viviparus.</title>
        <authorList>
            <person name="Fuhrmann N."/>
            <person name="Brasseur M.V."/>
            <person name="Bakowski C.E."/>
            <person name="Podsiadlowski L."/>
            <person name="Prost S."/>
            <person name="Krehenwinkel H."/>
            <person name="Mayer C."/>
        </authorList>
    </citation>
    <scope>NUCLEOTIDE SEQUENCE [LARGE SCALE GENOMIC DNA]</scope>
    <source>
        <strain evidence="2">NO-MEL_2022_Ind0_liver</strain>
    </source>
</reference>
<dbReference type="AlphaFoldDB" id="A0AAW1E0G3"/>
<organism evidence="2 3">
    <name type="scientific">Zoarces viviparus</name>
    <name type="common">Viviparous eelpout</name>
    <name type="synonym">Blennius viviparus</name>
    <dbReference type="NCBI Taxonomy" id="48416"/>
    <lineage>
        <taxon>Eukaryota</taxon>
        <taxon>Metazoa</taxon>
        <taxon>Chordata</taxon>
        <taxon>Craniata</taxon>
        <taxon>Vertebrata</taxon>
        <taxon>Euteleostomi</taxon>
        <taxon>Actinopterygii</taxon>
        <taxon>Neopterygii</taxon>
        <taxon>Teleostei</taxon>
        <taxon>Neoteleostei</taxon>
        <taxon>Acanthomorphata</taxon>
        <taxon>Eupercaria</taxon>
        <taxon>Perciformes</taxon>
        <taxon>Cottioidei</taxon>
        <taxon>Zoarcales</taxon>
        <taxon>Zoarcidae</taxon>
        <taxon>Zoarcinae</taxon>
        <taxon>Zoarces</taxon>
    </lineage>
</organism>
<gene>
    <name evidence="2" type="ORF">VZT92_026307</name>
</gene>
<accession>A0AAW1E0G3</accession>
<evidence type="ECO:0000256" key="1">
    <source>
        <dbReference type="SAM" id="MobiDB-lite"/>
    </source>
</evidence>
<protein>
    <submittedName>
        <fullName evidence="2">Uncharacterized protein</fullName>
    </submittedName>
</protein>
<dbReference type="Proteomes" id="UP001488805">
    <property type="component" value="Unassembled WGS sequence"/>
</dbReference>
<keyword evidence="3" id="KW-1185">Reference proteome</keyword>
<dbReference type="EMBL" id="JBCEZU010000586">
    <property type="protein sequence ID" value="KAK9515680.1"/>
    <property type="molecule type" value="Genomic_DNA"/>
</dbReference>
<evidence type="ECO:0000313" key="3">
    <source>
        <dbReference type="Proteomes" id="UP001488805"/>
    </source>
</evidence>
<feature type="region of interest" description="Disordered" evidence="1">
    <location>
        <begin position="1"/>
        <end position="20"/>
    </location>
</feature>
<sequence>MTERERNGKNKKKRRERATWRHSSVWLTYGADGGSGAGKLAARNQRSDWLLHPSHRKGEADEAEGRSRCRSLAKSAICHGELARSHRPRHAEKAAGDS</sequence>
<proteinExistence type="predicted"/>
<name>A0AAW1E0G3_ZOAVI</name>